<dbReference type="InterPro" id="IPR017853">
    <property type="entry name" value="GH"/>
</dbReference>
<dbReference type="EC" id="3.2.1.23" evidence="7"/>
<dbReference type="Gene3D" id="2.60.120.260">
    <property type="entry name" value="Galactose-binding domain-like"/>
    <property type="match status" value="1"/>
</dbReference>
<gene>
    <name evidence="7" type="ORF">EZS27_002502</name>
</gene>
<proteinExistence type="inferred from homology"/>
<evidence type="ECO:0000259" key="6">
    <source>
        <dbReference type="Pfam" id="PF02837"/>
    </source>
</evidence>
<dbReference type="InterPro" id="IPR051913">
    <property type="entry name" value="GH2_Domain-Containing"/>
</dbReference>
<dbReference type="SUPFAM" id="SSF51445">
    <property type="entry name" value="(Trans)glycosidases"/>
    <property type="match status" value="1"/>
</dbReference>
<comment type="caution">
    <text evidence="7">The sequence shown here is derived from an EMBL/GenBank/DDBJ whole genome shotgun (WGS) entry which is preliminary data.</text>
</comment>
<dbReference type="InterPro" id="IPR006103">
    <property type="entry name" value="Glyco_hydro_2_cat"/>
</dbReference>
<dbReference type="EMBL" id="SNRY01000033">
    <property type="protein sequence ID" value="KAA6350139.1"/>
    <property type="molecule type" value="Genomic_DNA"/>
</dbReference>
<dbReference type="PANTHER" id="PTHR42732:SF1">
    <property type="entry name" value="BETA-MANNOSIDASE"/>
    <property type="match status" value="1"/>
</dbReference>
<dbReference type="SUPFAM" id="SSF49785">
    <property type="entry name" value="Galactose-binding domain-like"/>
    <property type="match status" value="1"/>
</dbReference>
<evidence type="ECO:0000259" key="4">
    <source>
        <dbReference type="Pfam" id="PF00703"/>
    </source>
</evidence>
<dbReference type="Pfam" id="PF02836">
    <property type="entry name" value="Glyco_hydro_2_C"/>
    <property type="match status" value="1"/>
</dbReference>
<dbReference type="Gene3D" id="3.20.20.80">
    <property type="entry name" value="Glycosidases"/>
    <property type="match status" value="1"/>
</dbReference>
<sequence length="1069" mass="121670">MKIRILFLFAVVCSIVNSNSQNNQRLVYNYTFAPSEGVVNKYEKPQRQELCLNGLWDFQGIALPVSYKQGKGIAPELPLPSENDWDRVKIKIPSPWNINSFANRDLAGPDHRNYPSYPESWESLKMAWLKKKVTVPADWTDKVIKLHFEAVAGFAEVYVNNRKVAENFDIFLPFDADITEFAAAGKEIEIRVGVRSQSLFEDNSTIGRRLIPAGSMWGGHISGIWQDVFLIALPKIHITDVYIKPLVTAKVLELDITVKSNSGKKELLVLQGAINEWVNKAGNEVNSAPVPNWKLGKKVLAVPENRIAIEAGTERKFTVSIAVKDEELDFWTPDTPNLYSLVLNLKDEKQTIDTKYERFGWREWTIKGTRQYLNGKVFELKGDSWHFMGVPQLTRRYSWAWFKAIKDANGNAVRPHAQIYPRFYLDMADEMGICVMNETAIWASDGGPKMDSQKFWDACKEHIRRFVLRDRNHASVFGWSVSNENKPVINHVFNRPDLMESQIQAWKDWLRIVRENDSTRPWVSSDGEDDGDGILPVTVGHYGNIESMQRWVNIGKPWGIGEHSMAYYGTPEQVSKYNGERAYESQQGRMEGLANECYDLIANQRKMGASYVSVFNIAWYALKPLPFGKKDITTTPSLNDGIFFNDYVEGVPGIQPERMGPYCSTFNPGYDPNLPLYEPWSMFDAIRAANAPGGPARSEWADVSVDKTATTEQKILKSYSEVFFIGNKDSKLKKILDEQGVVFSSKISFPGQSLYIIDGSDYISEAVKKTLLQNMSKGADVWIWGIVPQTLAKYNEIFPLAVSLEKRAISSFIPEQKSWITGLNNSDFYFCEIQGSDASQYSLSGKMIDEGQVLLNSCNTDWRKWNKRPEEIKTAATVRGEYEGTRGAPVFVKYDNGSSNIYISTLTEFANSEKGFTTLNRMLKNAGIPYENKIVSTADIFFIRDGQIQFPISTKKRLKDVDSALQLELWIFSPRPLDNLLIEPDMPKLNMYITARESKLSVNGKLMDKFNKTNREYDYKELPLQQGWNHLVLSIGKKDMSDFKGVFKCDNKKEFLSLLKVSFENPENK</sequence>
<dbReference type="InterPro" id="IPR006104">
    <property type="entry name" value="Glyco_hydro_2_N"/>
</dbReference>
<name>A0A5J4SVB0_9ZZZZ</name>
<dbReference type="Gene3D" id="2.60.40.10">
    <property type="entry name" value="Immunoglobulins"/>
    <property type="match status" value="1"/>
</dbReference>
<dbReference type="PANTHER" id="PTHR42732">
    <property type="entry name" value="BETA-GALACTOSIDASE"/>
    <property type="match status" value="1"/>
</dbReference>
<keyword evidence="3 7" id="KW-0326">Glycosidase</keyword>
<dbReference type="InterPro" id="IPR013783">
    <property type="entry name" value="Ig-like_fold"/>
</dbReference>
<dbReference type="GO" id="GO:0004565">
    <property type="term" value="F:beta-galactosidase activity"/>
    <property type="evidence" value="ECO:0007669"/>
    <property type="project" value="UniProtKB-EC"/>
</dbReference>
<accession>A0A5J4SVB0</accession>
<dbReference type="AlphaFoldDB" id="A0A5J4SVB0"/>
<feature type="domain" description="Glycosyl hydrolases family 2 sugar binding" evidence="6">
    <location>
        <begin position="52"/>
        <end position="234"/>
    </location>
</feature>
<evidence type="ECO:0000259" key="5">
    <source>
        <dbReference type="Pfam" id="PF02836"/>
    </source>
</evidence>
<organism evidence="7">
    <name type="scientific">termite gut metagenome</name>
    <dbReference type="NCBI Taxonomy" id="433724"/>
    <lineage>
        <taxon>unclassified sequences</taxon>
        <taxon>metagenomes</taxon>
        <taxon>organismal metagenomes</taxon>
    </lineage>
</organism>
<protein>
    <submittedName>
        <fullName evidence="7">Beta-galactosidase</fullName>
        <ecNumber evidence="7">3.2.1.23</ecNumber>
    </submittedName>
</protein>
<reference evidence="7" key="1">
    <citation type="submission" date="2019-03" db="EMBL/GenBank/DDBJ databases">
        <title>Single cell metagenomics reveals metabolic interactions within the superorganism composed of flagellate Streblomastix strix and complex community of Bacteroidetes bacteria on its surface.</title>
        <authorList>
            <person name="Treitli S.C."/>
            <person name="Kolisko M."/>
            <person name="Husnik F."/>
            <person name="Keeling P."/>
            <person name="Hampl V."/>
        </authorList>
    </citation>
    <scope>NUCLEOTIDE SEQUENCE</scope>
    <source>
        <strain evidence="7">STM</strain>
    </source>
</reference>
<dbReference type="InterPro" id="IPR006102">
    <property type="entry name" value="Ig-like_GH2"/>
</dbReference>
<dbReference type="InterPro" id="IPR036156">
    <property type="entry name" value="Beta-gal/glucu_dom_sf"/>
</dbReference>
<evidence type="ECO:0000313" key="7">
    <source>
        <dbReference type="EMBL" id="KAA6350139.1"/>
    </source>
</evidence>
<feature type="domain" description="Glycoside hydrolase family 2 immunoglobulin-like beta-sandwich" evidence="4">
    <location>
        <begin position="236"/>
        <end position="362"/>
    </location>
</feature>
<evidence type="ECO:0000256" key="2">
    <source>
        <dbReference type="ARBA" id="ARBA00022801"/>
    </source>
</evidence>
<feature type="domain" description="Glycoside hydrolase family 2 catalytic" evidence="5">
    <location>
        <begin position="402"/>
        <end position="553"/>
    </location>
</feature>
<dbReference type="Pfam" id="PF00703">
    <property type="entry name" value="Glyco_hydro_2"/>
    <property type="match status" value="1"/>
</dbReference>
<dbReference type="GO" id="GO:0005975">
    <property type="term" value="P:carbohydrate metabolic process"/>
    <property type="evidence" value="ECO:0007669"/>
    <property type="project" value="InterPro"/>
</dbReference>
<comment type="similarity">
    <text evidence="1">Belongs to the glycosyl hydrolase 2 family.</text>
</comment>
<dbReference type="Pfam" id="PF02837">
    <property type="entry name" value="Glyco_hydro_2_N"/>
    <property type="match status" value="1"/>
</dbReference>
<dbReference type="InterPro" id="IPR008979">
    <property type="entry name" value="Galactose-bd-like_sf"/>
</dbReference>
<dbReference type="SUPFAM" id="SSF49303">
    <property type="entry name" value="beta-Galactosidase/glucuronidase domain"/>
    <property type="match status" value="1"/>
</dbReference>
<keyword evidence="2 7" id="KW-0378">Hydrolase</keyword>
<evidence type="ECO:0000256" key="3">
    <source>
        <dbReference type="ARBA" id="ARBA00023295"/>
    </source>
</evidence>
<evidence type="ECO:0000256" key="1">
    <source>
        <dbReference type="ARBA" id="ARBA00007401"/>
    </source>
</evidence>